<evidence type="ECO:0000256" key="3">
    <source>
        <dbReference type="ARBA" id="ARBA00023002"/>
    </source>
</evidence>
<evidence type="ECO:0000256" key="2">
    <source>
        <dbReference type="ARBA" id="ARBA00022857"/>
    </source>
</evidence>
<comment type="caution">
    <text evidence="9">The sequence shown here is derived from an EMBL/GenBank/DDBJ whole genome shotgun (WGS) entry which is preliminary data.</text>
</comment>
<dbReference type="PROSITE" id="PS00062">
    <property type="entry name" value="ALDOKETO_REDUCTASE_2"/>
    <property type="match status" value="1"/>
</dbReference>
<evidence type="ECO:0000256" key="4">
    <source>
        <dbReference type="ARBA" id="ARBA00049445"/>
    </source>
</evidence>
<dbReference type="Gene3D" id="3.20.20.100">
    <property type="entry name" value="NADP-dependent oxidoreductase domain"/>
    <property type="match status" value="1"/>
</dbReference>
<comment type="catalytic activity">
    <reaction evidence="4">
        <text>hydroxyacetone + NADP(+) = methylglyoxal + NADPH + H(+)</text>
        <dbReference type="Rhea" id="RHEA:27986"/>
        <dbReference type="ChEBI" id="CHEBI:15378"/>
        <dbReference type="ChEBI" id="CHEBI:17158"/>
        <dbReference type="ChEBI" id="CHEBI:27957"/>
        <dbReference type="ChEBI" id="CHEBI:57783"/>
        <dbReference type="ChEBI" id="CHEBI:58349"/>
    </reaction>
</comment>
<dbReference type="CDD" id="cd19140">
    <property type="entry name" value="AKR_AKR3F3"/>
    <property type="match status" value="1"/>
</dbReference>
<dbReference type="OrthoDB" id="9804790at2"/>
<comment type="similarity">
    <text evidence="1">Belongs to the aldo/keto reductase family.</text>
</comment>
<protein>
    <submittedName>
        <fullName evidence="9">Aldo/keto reductase</fullName>
    </submittedName>
</protein>
<evidence type="ECO:0000313" key="10">
    <source>
        <dbReference type="Proteomes" id="UP000263993"/>
    </source>
</evidence>
<proteinExistence type="inferred from homology"/>
<keyword evidence="3" id="KW-0560">Oxidoreductase</keyword>
<dbReference type="FunFam" id="3.20.20.100:FF:000002">
    <property type="entry name" value="2,5-diketo-D-gluconic acid reductase A"/>
    <property type="match status" value="1"/>
</dbReference>
<sequence length="271" mass="30091">MQTVEAKGFMIPIIGLGTWELRGRDCARLVEQAIHLGYRHIDTAQMYANEAEVGEGVRNSGRRSDVMVTTKVAHTNMAPQDVERSVKESLRKLRIDEIDLLIIHWPNERIPLAETLGAMAKMKQVGYVKQLGVSNFTVKLLDEAVKATDEPLVCNQIEYHPFLDQTKVVAATKAHGMAVVAYSPIARGSASGNEVLERIGRAHGKSAAQVSLRWLVQQDIVVIPRTSKRERLEENVAIFDFALSPAEMAEIAALSAAQKRIVNLAWSPEWD</sequence>
<dbReference type="PRINTS" id="PR00069">
    <property type="entry name" value="ALDKETRDTASE"/>
</dbReference>
<dbReference type="InterPro" id="IPR020471">
    <property type="entry name" value="AKR"/>
</dbReference>
<dbReference type="PANTHER" id="PTHR43827">
    <property type="entry name" value="2,5-DIKETO-D-GLUCONIC ACID REDUCTASE"/>
    <property type="match status" value="1"/>
</dbReference>
<keyword evidence="2" id="KW-0521">NADP</keyword>
<dbReference type="PANTHER" id="PTHR43827:SF3">
    <property type="entry name" value="NADP-DEPENDENT OXIDOREDUCTASE DOMAIN-CONTAINING PROTEIN"/>
    <property type="match status" value="1"/>
</dbReference>
<evidence type="ECO:0000259" key="8">
    <source>
        <dbReference type="Pfam" id="PF00248"/>
    </source>
</evidence>
<feature type="domain" description="NADP-dependent oxidoreductase" evidence="8">
    <location>
        <begin position="14"/>
        <end position="254"/>
    </location>
</feature>
<organism evidence="9 10">
    <name type="scientific">Undibacter mobilis</name>
    <dbReference type="NCBI Taxonomy" id="2292256"/>
    <lineage>
        <taxon>Bacteria</taxon>
        <taxon>Pseudomonadati</taxon>
        <taxon>Pseudomonadota</taxon>
        <taxon>Alphaproteobacteria</taxon>
        <taxon>Hyphomicrobiales</taxon>
        <taxon>Nitrobacteraceae</taxon>
        <taxon>Undibacter</taxon>
    </lineage>
</organism>
<feature type="site" description="Lowers pKa of active site Tyr" evidence="7">
    <location>
        <position position="71"/>
    </location>
</feature>
<evidence type="ECO:0000256" key="1">
    <source>
        <dbReference type="ARBA" id="ARBA00007905"/>
    </source>
</evidence>
<dbReference type="GO" id="GO:1990002">
    <property type="term" value="F:methylglyoxal reductase (NADPH) (acetol producing) activity"/>
    <property type="evidence" value="ECO:0007669"/>
    <property type="project" value="TreeGrafter"/>
</dbReference>
<dbReference type="GO" id="GO:0051596">
    <property type="term" value="P:methylglyoxal catabolic process"/>
    <property type="evidence" value="ECO:0007669"/>
    <property type="project" value="TreeGrafter"/>
</dbReference>
<evidence type="ECO:0000313" key="9">
    <source>
        <dbReference type="EMBL" id="RDV05482.1"/>
    </source>
</evidence>
<feature type="binding site" evidence="6">
    <location>
        <position position="104"/>
    </location>
    <ligand>
        <name>substrate</name>
    </ligand>
</feature>
<dbReference type="Pfam" id="PF00248">
    <property type="entry name" value="Aldo_ket_red"/>
    <property type="match status" value="1"/>
</dbReference>
<feature type="active site" description="Proton donor" evidence="5">
    <location>
        <position position="47"/>
    </location>
</feature>
<dbReference type="SUPFAM" id="SSF51430">
    <property type="entry name" value="NAD(P)-linked oxidoreductase"/>
    <property type="match status" value="1"/>
</dbReference>
<name>A0A371BD13_9BRAD</name>
<dbReference type="AlphaFoldDB" id="A0A371BD13"/>
<dbReference type="Proteomes" id="UP000263993">
    <property type="component" value="Unassembled WGS sequence"/>
</dbReference>
<keyword evidence="10" id="KW-1185">Reference proteome</keyword>
<reference evidence="10" key="1">
    <citation type="submission" date="2018-08" db="EMBL/GenBank/DDBJ databases">
        <authorList>
            <person name="Kim S.-J."/>
            <person name="Jung G.-Y."/>
        </authorList>
    </citation>
    <scope>NUCLEOTIDE SEQUENCE [LARGE SCALE GENOMIC DNA]</scope>
    <source>
        <strain evidence="10">GY_H</strain>
    </source>
</reference>
<dbReference type="InterPro" id="IPR036812">
    <property type="entry name" value="NAD(P)_OxRdtase_dom_sf"/>
</dbReference>
<accession>A0A371BD13</accession>
<evidence type="ECO:0000256" key="6">
    <source>
        <dbReference type="PIRSR" id="PIRSR000097-2"/>
    </source>
</evidence>
<gene>
    <name evidence="9" type="ORF">DXH78_13415</name>
</gene>
<dbReference type="EMBL" id="QRGO01000001">
    <property type="protein sequence ID" value="RDV05482.1"/>
    <property type="molecule type" value="Genomic_DNA"/>
</dbReference>
<dbReference type="PROSITE" id="PS00798">
    <property type="entry name" value="ALDOKETO_REDUCTASE_1"/>
    <property type="match status" value="1"/>
</dbReference>
<dbReference type="PROSITE" id="PS00063">
    <property type="entry name" value="ALDOKETO_REDUCTASE_3"/>
    <property type="match status" value="1"/>
</dbReference>
<evidence type="ECO:0000256" key="5">
    <source>
        <dbReference type="PIRSR" id="PIRSR000097-1"/>
    </source>
</evidence>
<dbReference type="InterPro" id="IPR018170">
    <property type="entry name" value="Aldo/ket_reductase_CS"/>
</dbReference>
<dbReference type="RefSeq" id="WP_115517505.1">
    <property type="nucleotide sequence ID" value="NZ_QRGO01000001.1"/>
</dbReference>
<dbReference type="InterPro" id="IPR023210">
    <property type="entry name" value="NADP_OxRdtase_dom"/>
</dbReference>
<dbReference type="PIRSF" id="PIRSF000097">
    <property type="entry name" value="AKR"/>
    <property type="match status" value="1"/>
</dbReference>
<evidence type="ECO:0000256" key="7">
    <source>
        <dbReference type="PIRSR" id="PIRSR000097-3"/>
    </source>
</evidence>